<dbReference type="STRING" id="1618566.UR35_C0001G0087"/>
<evidence type="ECO:0000313" key="2">
    <source>
        <dbReference type="EMBL" id="KKP45490.1"/>
    </source>
</evidence>
<gene>
    <name evidence="2" type="ORF">UR35_C0001G0087</name>
</gene>
<protein>
    <submittedName>
        <fullName evidence="2">Uncharacterized protein</fullName>
    </submittedName>
</protein>
<name>A0A0G0C2R5_9BACT</name>
<dbReference type="Proteomes" id="UP000034778">
    <property type="component" value="Unassembled WGS sequence"/>
</dbReference>
<evidence type="ECO:0000313" key="3">
    <source>
        <dbReference type="Proteomes" id="UP000034778"/>
    </source>
</evidence>
<keyword evidence="1" id="KW-0812">Transmembrane</keyword>
<evidence type="ECO:0000256" key="1">
    <source>
        <dbReference type="SAM" id="Phobius"/>
    </source>
</evidence>
<dbReference type="AlphaFoldDB" id="A0A0G0C2R5"/>
<keyword evidence="1" id="KW-1133">Transmembrane helix</keyword>
<keyword evidence="1" id="KW-0472">Membrane</keyword>
<reference evidence="2 3" key="1">
    <citation type="journal article" date="2015" name="Nature">
        <title>rRNA introns, odd ribosomes, and small enigmatic genomes across a large radiation of phyla.</title>
        <authorList>
            <person name="Brown C.T."/>
            <person name="Hug L.A."/>
            <person name="Thomas B.C."/>
            <person name="Sharon I."/>
            <person name="Castelle C.J."/>
            <person name="Singh A."/>
            <person name="Wilkins M.J."/>
            <person name="Williams K.H."/>
            <person name="Banfield J.F."/>
        </authorList>
    </citation>
    <scope>NUCLEOTIDE SEQUENCE [LARGE SCALE GENOMIC DNA]</scope>
</reference>
<feature type="transmembrane region" description="Helical" evidence="1">
    <location>
        <begin position="50"/>
        <end position="70"/>
    </location>
</feature>
<feature type="transmembrane region" description="Helical" evidence="1">
    <location>
        <begin position="77"/>
        <end position="94"/>
    </location>
</feature>
<accession>A0A0G0C2R5</accession>
<feature type="transmembrane region" description="Helical" evidence="1">
    <location>
        <begin position="21"/>
        <end position="44"/>
    </location>
</feature>
<sequence>MIRSYLFKLFNKKYDNLNQWAIDHLVGLFIFNIIMSLLVLLNTAEYFKPFFFLGINVIFFIGLILSIPLLGARSKSMFFISIIFLVFAIFLKILKIEIWAERTAVYTFQSLLIGVILLTRESINKHW</sequence>
<organism evidence="2 3">
    <name type="scientific">Candidatus Woesebacteria bacterium GW2011_GWB1_33_22</name>
    <dbReference type="NCBI Taxonomy" id="1618566"/>
    <lineage>
        <taxon>Bacteria</taxon>
        <taxon>Candidatus Woeseibacteriota</taxon>
    </lineage>
</organism>
<comment type="caution">
    <text evidence="2">The sequence shown here is derived from an EMBL/GenBank/DDBJ whole genome shotgun (WGS) entry which is preliminary data.</text>
</comment>
<proteinExistence type="predicted"/>
<dbReference type="EMBL" id="LBOW01000001">
    <property type="protein sequence ID" value="KKP45490.1"/>
    <property type="molecule type" value="Genomic_DNA"/>
</dbReference>